<dbReference type="PANTHER" id="PTHR40257">
    <property type="match status" value="1"/>
</dbReference>
<evidence type="ECO:0000313" key="2">
    <source>
        <dbReference type="EMBL" id="TWT17171.1"/>
    </source>
</evidence>
<evidence type="ECO:0000259" key="1">
    <source>
        <dbReference type="Pfam" id="PF07045"/>
    </source>
</evidence>
<gene>
    <name evidence="2" type="ORF">FQY79_13835</name>
</gene>
<dbReference type="Pfam" id="PF07045">
    <property type="entry name" value="DUF1330"/>
    <property type="match status" value="1"/>
</dbReference>
<dbReference type="InterPro" id="IPR010753">
    <property type="entry name" value="DUF1330"/>
</dbReference>
<feature type="domain" description="DUF1330" evidence="1">
    <location>
        <begin position="49"/>
        <end position="123"/>
    </location>
</feature>
<sequence length="135" mass="14777">MSNIEDLLSAGQLEVLASLPEGKPVVMLNLLRFRDRAAYDDPGEACSGREAYRRYSEGSLRAISAVGGRVIFSGRAHASLIAPSDETWDQVFLVRYPSAAAFRTMLSMPEYQASVRHRAAALADSRLVPVTLYGE</sequence>
<dbReference type="OrthoDB" id="8909581at2"/>
<evidence type="ECO:0000313" key="3">
    <source>
        <dbReference type="Proteomes" id="UP000315949"/>
    </source>
</evidence>
<dbReference type="SUPFAM" id="SSF54909">
    <property type="entry name" value="Dimeric alpha+beta barrel"/>
    <property type="match status" value="1"/>
</dbReference>
<proteinExistence type="predicted"/>
<dbReference type="RefSeq" id="WP_146313478.1">
    <property type="nucleotide sequence ID" value="NZ_VOHE01000009.1"/>
</dbReference>
<name>A0A5C5TSC1_9GAMM</name>
<dbReference type="InterPro" id="IPR011008">
    <property type="entry name" value="Dimeric_a/b-barrel"/>
</dbReference>
<dbReference type="AlphaFoldDB" id="A0A5C5TSC1"/>
<keyword evidence="3" id="KW-1185">Reference proteome</keyword>
<dbReference type="EMBL" id="VOHE01000009">
    <property type="protein sequence ID" value="TWT17171.1"/>
    <property type="molecule type" value="Genomic_DNA"/>
</dbReference>
<reference evidence="2 3" key="1">
    <citation type="submission" date="2019-07" db="EMBL/GenBank/DDBJ databases">
        <title>Luteimonas sp. YD-1 nov., isolated from acidic soil.</title>
        <authorList>
            <person name="Zhou J."/>
        </authorList>
    </citation>
    <scope>NUCLEOTIDE SEQUENCE [LARGE SCALE GENOMIC DNA]</scope>
    <source>
        <strain evidence="2 3">YD-1</strain>
    </source>
</reference>
<dbReference type="PANTHER" id="PTHR40257:SF1">
    <property type="entry name" value="DUF1330 DOMAIN-CONTAINING PROTEIN"/>
    <property type="match status" value="1"/>
</dbReference>
<comment type="caution">
    <text evidence="2">The sequence shown here is derived from an EMBL/GenBank/DDBJ whole genome shotgun (WGS) entry which is preliminary data.</text>
</comment>
<dbReference type="Proteomes" id="UP000315949">
    <property type="component" value="Unassembled WGS sequence"/>
</dbReference>
<accession>A0A5C5TSC1</accession>
<protein>
    <submittedName>
        <fullName evidence="2">DUF1330 domain-containing protein</fullName>
    </submittedName>
</protein>
<organism evidence="2 3">
    <name type="scientific">Luteimonas wenzhouensis</name>
    <dbReference type="NCBI Taxonomy" id="2599615"/>
    <lineage>
        <taxon>Bacteria</taxon>
        <taxon>Pseudomonadati</taxon>
        <taxon>Pseudomonadota</taxon>
        <taxon>Gammaproteobacteria</taxon>
        <taxon>Lysobacterales</taxon>
        <taxon>Lysobacteraceae</taxon>
        <taxon>Luteimonas</taxon>
    </lineage>
</organism>
<dbReference type="Gene3D" id="3.30.70.100">
    <property type="match status" value="1"/>
</dbReference>